<keyword evidence="6 14" id="KW-0349">Heme</keyword>
<keyword evidence="8" id="KW-0256">Endoplasmic reticulum</keyword>
<evidence type="ECO:0000256" key="9">
    <source>
        <dbReference type="ARBA" id="ARBA00022848"/>
    </source>
</evidence>
<evidence type="ECO:0000256" key="4">
    <source>
        <dbReference type="ARBA" id="ARBA00004406"/>
    </source>
</evidence>
<evidence type="ECO:0000256" key="11">
    <source>
        <dbReference type="ARBA" id="ARBA00023004"/>
    </source>
</evidence>
<dbReference type="EMBL" id="GAKP01020814">
    <property type="protein sequence ID" value="JAC38138.1"/>
    <property type="molecule type" value="Transcribed_RNA"/>
</dbReference>
<keyword evidence="10" id="KW-0560">Oxidoreductase</keyword>
<reference evidence="16" key="1">
    <citation type="journal article" date="2014" name="BMC Genomics">
        <title>Characterizing the developmental transcriptome of the oriental fruit fly, Bactrocera dorsalis (Diptera: Tephritidae) through comparative genomic analysis with Drosophila melanogaster utilizing modENCODE datasets.</title>
        <authorList>
            <person name="Geib S.M."/>
            <person name="Calla B."/>
            <person name="Hall B."/>
            <person name="Hou S."/>
            <person name="Manoukis N.C."/>
        </authorList>
    </citation>
    <scope>NUCLEOTIDE SEQUENCE</scope>
    <source>
        <strain evidence="16">Punador</strain>
    </source>
</reference>
<accession>A0A034V9B8</accession>
<dbReference type="GO" id="GO:0005506">
    <property type="term" value="F:iron ion binding"/>
    <property type="evidence" value="ECO:0007669"/>
    <property type="project" value="InterPro"/>
</dbReference>
<evidence type="ECO:0000256" key="10">
    <source>
        <dbReference type="ARBA" id="ARBA00023002"/>
    </source>
</evidence>
<dbReference type="GO" id="GO:0020037">
    <property type="term" value="F:heme binding"/>
    <property type="evidence" value="ECO:0007669"/>
    <property type="project" value="InterPro"/>
</dbReference>
<feature type="binding site" description="axial binding residue" evidence="14">
    <location>
        <position position="437"/>
    </location>
    <ligand>
        <name>heme</name>
        <dbReference type="ChEBI" id="CHEBI:30413"/>
    </ligand>
    <ligandPart>
        <name>Fe</name>
        <dbReference type="ChEBI" id="CHEBI:18248"/>
    </ligandPart>
</feature>
<keyword evidence="15" id="KW-1133">Transmembrane helix</keyword>
<dbReference type="PANTHER" id="PTHR24292">
    <property type="entry name" value="CYTOCHROME P450"/>
    <property type="match status" value="1"/>
</dbReference>
<keyword evidence="12" id="KW-0503">Monooxygenase</keyword>
<protein>
    <submittedName>
        <fullName evidence="16">Putative cytochrome P450 6a14</fullName>
    </submittedName>
</protein>
<evidence type="ECO:0000256" key="7">
    <source>
        <dbReference type="ARBA" id="ARBA00022723"/>
    </source>
</evidence>
<dbReference type="SUPFAM" id="SSF48264">
    <property type="entry name" value="Cytochrome P450"/>
    <property type="match status" value="1"/>
</dbReference>
<gene>
    <name evidence="16" type="primary">C6A14</name>
</gene>
<comment type="function">
    <text evidence="2">May be involved in the metabolism of insect hormones and in the breakdown of synthetic insecticides.</text>
</comment>
<comment type="cofactor">
    <cofactor evidence="1 14">
        <name>heme</name>
        <dbReference type="ChEBI" id="CHEBI:30413"/>
    </cofactor>
</comment>
<dbReference type="OrthoDB" id="3945418at2759"/>
<organism evidence="16">
    <name type="scientific">Bactrocera dorsalis</name>
    <name type="common">Oriental fruit fly</name>
    <name type="synonym">Dacus dorsalis</name>
    <dbReference type="NCBI Taxonomy" id="27457"/>
    <lineage>
        <taxon>Eukaryota</taxon>
        <taxon>Metazoa</taxon>
        <taxon>Ecdysozoa</taxon>
        <taxon>Arthropoda</taxon>
        <taxon>Hexapoda</taxon>
        <taxon>Insecta</taxon>
        <taxon>Pterygota</taxon>
        <taxon>Neoptera</taxon>
        <taxon>Endopterygota</taxon>
        <taxon>Diptera</taxon>
        <taxon>Brachycera</taxon>
        <taxon>Muscomorpha</taxon>
        <taxon>Tephritoidea</taxon>
        <taxon>Tephritidae</taxon>
        <taxon>Bactrocera</taxon>
        <taxon>Bactrocera</taxon>
    </lineage>
</organism>
<dbReference type="GO" id="GO:0005789">
    <property type="term" value="C:endoplasmic reticulum membrane"/>
    <property type="evidence" value="ECO:0007669"/>
    <property type="project" value="UniProtKB-SubCell"/>
</dbReference>
<dbReference type="GO" id="GO:0004497">
    <property type="term" value="F:monooxygenase activity"/>
    <property type="evidence" value="ECO:0007669"/>
    <property type="project" value="UniProtKB-KW"/>
</dbReference>
<feature type="transmembrane region" description="Helical" evidence="15">
    <location>
        <begin position="6"/>
        <end position="23"/>
    </location>
</feature>
<dbReference type="Gene3D" id="1.10.630.10">
    <property type="entry name" value="Cytochrome P450"/>
    <property type="match status" value="1"/>
</dbReference>
<evidence type="ECO:0000256" key="3">
    <source>
        <dbReference type="ARBA" id="ARBA00004174"/>
    </source>
</evidence>
<dbReference type="PANTHER" id="PTHR24292:SF54">
    <property type="entry name" value="CYP9F3-RELATED"/>
    <property type="match status" value="1"/>
</dbReference>
<dbReference type="InterPro" id="IPR050476">
    <property type="entry name" value="Insect_CytP450_Detox"/>
</dbReference>
<evidence type="ECO:0000256" key="2">
    <source>
        <dbReference type="ARBA" id="ARBA00003690"/>
    </source>
</evidence>
<evidence type="ECO:0000256" key="15">
    <source>
        <dbReference type="SAM" id="Phobius"/>
    </source>
</evidence>
<sequence length="490" mass="55942">MAWFYACTISGILVPISLWYTYYRYKFIYFDRRGIPHIKPPMLSFKERSKELINGAYDKFKSTVPVVGIFLENAPTFVVLDLDLVKRILIDDFQSFSDGLNENENYSPDNAKWQAILRRLTPAFWSVKMAHIFPSVMKAAECLRGKSSGLLPSEYVTIDVKALFIRYAASALLSCVFGIELDDASDPAMALRLRIKDLLEQECKTILSSKAKGTLVYAECTKCTQGQAEPQEFSELEEVVLKARIEKKTNEPSNNNILQLLAEMMADDEEGDSEINRLDYELHAMRLAVRSIALLLTGFAHLALTLVNCVRELVENTEVQRELRQEIVDVLQSSEDQFNFEAMARMHYLDQVVSETMRKYPATELLIRRTIREYHIPNTLHVIERKATILVPVYAIHHDPSIYPNPEQFDPARFNAAAVMARHSCAYLSFDDGPRTCWGKRLSTMLIKVAVVTLLHKHTIAASEDAQQPVEERKTDDESISEVMVKLQRV</sequence>
<evidence type="ECO:0000256" key="8">
    <source>
        <dbReference type="ARBA" id="ARBA00022824"/>
    </source>
</evidence>
<evidence type="ECO:0000256" key="13">
    <source>
        <dbReference type="ARBA" id="ARBA00023136"/>
    </source>
</evidence>
<evidence type="ECO:0000256" key="6">
    <source>
        <dbReference type="ARBA" id="ARBA00022617"/>
    </source>
</evidence>
<dbReference type="PRINTS" id="PR00463">
    <property type="entry name" value="EP450I"/>
</dbReference>
<name>A0A034V9B8_BACDO</name>
<comment type="similarity">
    <text evidence="5">Belongs to the cytochrome P450 family.</text>
</comment>
<dbReference type="InterPro" id="IPR036396">
    <property type="entry name" value="Cyt_P450_sf"/>
</dbReference>
<keyword evidence="7 14" id="KW-0479">Metal-binding</keyword>
<proteinExistence type="inferred from homology"/>
<comment type="subcellular location">
    <subcellularLocation>
        <location evidence="4">Endoplasmic reticulum membrane</location>
        <topology evidence="4">Peripheral membrane protein</topology>
    </subcellularLocation>
    <subcellularLocation>
        <location evidence="3">Microsome membrane</location>
        <topology evidence="3">Peripheral membrane protein</topology>
    </subcellularLocation>
</comment>
<evidence type="ECO:0000256" key="14">
    <source>
        <dbReference type="PIRSR" id="PIRSR602401-1"/>
    </source>
</evidence>
<evidence type="ECO:0000256" key="12">
    <source>
        <dbReference type="ARBA" id="ARBA00023033"/>
    </source>
</evidence>
<dbReference type="InterPro" id="IPR002401">
    <property type="entry name" value="Cyt_P450_E_grp-I"/>
</dbReference>
<dbReference type="GO" id="GO:0016705">
    <property type="term" value="F:oxidoreductase activity, acting on paired donors, with incorporation or reduction of molecular oxygen"/>
    <property type="evidence" value="ECO:0007669"/>
    <property type="project" value="InterPro"/>
</dbReference>
<keyword evidence="13 15" id="KW-0472">Membrane</keyword>
<evidence type="ECO:0000256" key="5">
    <source>
        <dbReference type="ARBA" id="ARBA00010617"/>
    </source>
</evidence>
<keyword evidence="15" id="KW-0812">Transmembrane</keyword>
<dbReference type="Pfam" id="PF00067">
    <property type="entry name" value="p450"/>
    <property type="match status" value="1"/>
</dbReference>
<dbReference type="PRINTS" id="PR00385">
    <property type="entry name" value="P450"/>
</dbReference>
<keyword evidence="9" id="KW-0492">Microsome</keyword>
<evidence type="ECO:0000256" key="1">
    <source>
        <dbReference type="ARBA" id="ARBA00001971"/>
    </source>
</evidence>
<evidence type="ECO:0000313" key="16">
    <source>
        <dbReference type="EMBL" id="JAC38138.1"/>
    </source>
</evidence>
<keyword evidence="11 14" id="KW-0408">Iron</keyword>
<dbReference type="AlphaFoldDB" id="A0A034V9B8"/>
<dbReference type="InterPro" id="IPR001128">
    <property type="entry name" value="Cyt_P450"/>
</dbReference>